<protein>
    <recommendedName>
        <fullName evidence="4">DUF4333 domain-containing protein</fullName>
    </recommendedName>
</protein>
<reference evidence="3" key="1">
    <citation type="journal article" date="2019" name="Int. J. Syst. Evol. Microbiol.">
        <title>The Global Catalogue of Microorganisms (GCM) 10K type strain sequencing project: providing services to taxonomists for standard genome sequencing and annotation.</title>
        <authorList>
            <consortium name="The Broad Institute Genomics Platform"/>
            <consortium name="The Broad Institute Genome Sequencing Center for Infectious Disease"/>
            <person name="Wu L."/>
            <person name="Ma J."/>
        </authorList>
    </citation>
    <scope>NUCLEOTIDE SEQUENCE [LARGE SCALE GENOMIC DNA]</scope>
    <source>
        <strain evidence="3">JCM 17138</strain>
    </source>
</reference>
<gene>
    <name evidence="2" type="ORF">GCM10022403_035390</name>
</gene>
<feature type="transmembrane region" description="Helical" evidence="1">
    <location>
        <begin position="31"/>
        <end position="53"/>
    </location>
</feature>
<keyword evidence="3" id="KW-1185">Reference proteome</keyword>
<comment type="caution">
    <text evidence="2">The sequence shown here is derived from an EMBL/GenBank/DDBJ whole genome shotgun (WGS) entry which is preliminary data.</text>
</comment>
<keyword evidence="1" id="KW-0472">Membrane</keyword>
<accession>A0ABP7HLC4</accession>
<keyword evidence="1" id="KW-1133">Transmembrane helix</keyword>
<evidence type="ECO:0000313" key="2">
    <source>
        <dbReference type="EMBL" id="GAA3798527.1"/>
    </source>
</evidence>
<keyword evidence="1" id="KW-0812">Transmembrane</keyword>
<evidence type="ECO:0008006" key="4">
    <source>
        <dbReference type="Google" id="ProtNLM"/>
    </source>
</evidence>
<evidence type="ECO:0000313" key="3">
    <source>
        <dbReference type="Proteomes" id="UP001501009"/>
    </source>
</evidence>
<proteinExistence type="predicted"/>
<evidence type="ECO:0000256" key="1">
    <source>
        <dbReference type="SAM" id="Phobius"/>
    </source>
</evidence>
<organism evidence="2 3">
    <name type="scientific">Streptomyces coacervatus</name>
    <dbReference type="NCBI Taxonomy" id="647381"/>
    <lineage>
        <taxon>Bacteria</taxon>
        <taxon>Bacillati</taxon>
        <taxon>Actinomycetota</taxon>
        <taxon>Actinomycetes</taxon>
        <taxon>Kitasatosporales</taxon>
        <taxon>Streptomycetaceae</taxon>
        <taxon>Streptomyces</taxon>
    </lineage>
</organism>
<sequence length="147" mass="15811">MRPGLPRDRPNGRGGGGNYDWYFPVMPDSKFLVGVVGGAAAVLLVGGLGTRLISRTESTTELNQYDTVTVDGHRALASNIVAGRTESLYHPLPWVGVKVHVSCPSGLKAVAHTTITCTGRKNDGTTVDIPVTVIRATDSHITWKFRR</sequence>
<name>A0ABP7HLC4_9ACTN</name>
<dbReference type="EMBL" id="BAABDE010000017">
    <property type="protein sequence ID" value="GAA3798527.1"/>
    <property type="molecule type" value="Genomic_DNA"/>
</dbReference>
<dbReference type="Proteomes" id="UP001501009">
    <property type="component" value="Unassembled WGS sequence"/>
</dbReference>